<keyword evidence="6" id="KW-0408">Iron</keyword>
<keyword evidence="10" id="KW-1185">Reference proteome</keyword>
<dbReference type="GO" id="GO:0004601">
    <property type="term" value="F:peroxidase activity"/>
    <property type="evidence" value="ECO:0007669"/>
    <property type="project" value="UniProtKB-KW"/>
</dbReference>
<sequence>MINYCLIVLLFTVITAGQVIFPDGSRGLPGEDTLVQRRPPPSTRRPAIPQEPSLPRPLSSCPVNFRCSPLIQCQTIDLLNSDPTECNLETNKQLTGICCPKEINLIDNTTLPITAQFEIAGRRFETGFRLPKFPSTTIENAASNGLDWMRKIQLIEKELLKKNLIIKRGSSASFHQELLGHSDEALQLSRNGELINRVGIELAKGLRLKGTEQILALRSISLLNSPIRDRCPPERPCPSTKYRQPDGSCNNLNRPTLGKALSPFGRLLPPDYADSIDAPRASENGAPLPSARVLSLSLLPPSSQSSSRYSLMLMVFGQFIDHDLTLTVTTRLTRSSGIQCCPSQAEIDPSLLHPACISVILPPDDPFYSQFRTNCMAVVRSAAAPRPGCQSGPREQLNQLSSFIDGGMIYGNSEDEERALRSGISGFLVTSSTPVGSLLPRDVNASCQSVRRSASCFRGGDGRLNEHPQLTVLHTIWLRQHNLIASELHQLNPGWSDEIIFQEAKRIVVAQLQHIIYSEFLPVILGAKVMKAFDLNPRIKGSTRYDPSTDPSIVSGFATAAYRLHTLVPGLFELRNDNNQVVDRQRLSNLFFNPEILYDTQGISLMVNGLTGQPSGRSDDLFTPELTNNLFKTRSSPFGMDLISINIQRGRDHGIPDYNRWREACGLRRASNFRQLADTIPPELIEQLASLYQSVDDIDLFVAGNLEIKLPGAAVGPVFACIIAEQFRRLKEGDRFWYEHGQLESSFSKNQLMQIRKTTLARILCDNGDISKVQPLTMLLPSRWNPKIDCRDPTLGRLDLTPWINEPVWSNR</sequence>
<feature type="signal peptide" evidence="8">
    <location>
        <begin position="1"/>
        <end position="17"/>
    </location>
</feature>
<dbReference type="InterPro" id="IPR019791">
    <property type="entry name" value="Haem_peroxidase_animal"/>
</dbReference>
<dbReference type="PANTHER" id="PTHR11475:SF4">
    <property type="entry name" value="CHORION PEROXIDASE"/>
    <property type="match status" value="1"/>
</dbReference>
<dbReference type="GO" id="GO:0046872">
    <property type="term" value="F:metal ion binding"/>
    <property type="evidence" value="ECO:0007669"/>
    <property type="project" value="UniProtKB-KW"/>
</dbReference>
<dbReference type="PROSITE" id="PS50292">
    <property type="entry name" value="PEROXIDASE_3"/>
    <property type="match status" value="1"/>
</dbReference>
<keyword evidence="3" id="KW-0560">Oxidoreductase</keyword>
<dbReference type="GO" id="GO:0006979">
    <property type="term" value="P:response to oxidative stress"/>
    <property type="evidence" value="ECO:0007669"/>
    <property type="project" value="InterPro"/>
</dbReference>
<evidence type="ECO:0000256" key="4">
    <source>
        <dbReference type="ARBA" id="ARBA00022729"/>
    </source>
</evidence>
<keyword evidence="3" id="KW-0575">Peroxidase</keyword>
<feature type="chain" id="PRO_5004581892" description="Chorion peroxidase" evidence="8">
    <location>
        <begin position="18"/>
        <end position="812"/>
    </location>
</feature>
<gene>
    <name evidence="9" type="primary">107368599</name>
</gene>
<proteinExistence type="predicted"/>
<dbReference type="EnsemblMetazoa" id="tetur27g00970.1">
    <property type="protein sequence ID" value="tetur27g00970.1"/>
    <property type="gene ID" value="tetur27g00970"/>
</dbReference>
<organism evidence="9 10">
    <name type="scientific">Tetranychus urticae</name>
    <name type="common">Two-spotted spider mite</name>
    <dbReference type="NCBI Taxonomy" id="32264"/>
    <lineage>
        <taxon>Eukaryota</taxon>
        <taxon>Metazoa</taxon>
        <taxon>Ecdysozoa</taxon>
        <taxon>Arthropoda</taxon>
        <taxon>Chelicerata</taxon>
        <taxon>Arachnida</taxon>
        <taxon>Acari</taxon>
        <taxon>Acariformes</taxon>
        <taxon>Trombidiformes</taxon>
        <taxon>Prostigmata</taxon>
        <taxon>Eleutherengona</taxon>
        <taxon>Raphignathae</taxon>
        <taxon>Tetranychoidea</taxon>
        <taxon>Tetranychidae</taxon>
        <taxon>Tetranychus</taxon>
    </lineage>
</organism>
<evidence type="ECO:0000256" key="6">
    <source>
        <dbReference type="PIRSR" id="PIRSR619791-2"/>
    </source>
</evidence>
<evidence type="ECO:0000313" key="10">
    <source>
        <dbReference type="Proteomes" id="UP000015104"/>
    </source>
</evidence>
<evidence type="ECO:0000256" key="8">
    <source>
        <dbReference type="SAM" id="SignalP"/>
    </source>
</evidence>
<dbReference type="Gene3D" id="1.10.640.10">
    <property type="entry name" value="Haem peroxidase domain superfamily, animal type"/>
    <property type="match status" value="1"/>
</dbReference>
<evidence type="ECO:0008006" key="11">
    <source>
        <dbReference type="Google" id="ProtNLM"/>
    </source>
</evidence>
<feature type="region of interest" description="Disordered" evidence="7">
    <location>
        <begin position="29"/>
        <end position="55"/>
    </location>
</feature>
<evidence type="ECO:0000256" key="2">
    <source>
        <dbReference type="ARBA" id="ARBA00022525"/>
    </source>
</evidence>
<keyword evidence="6" id="KW-0349">Heme</keyword>
<dbReference type="PRINTS" id="PR00457">
    <property type="entry name" value="ANPEROXIDASE"/>
</dbReference>
<keyword evidence="5" id="KW-0325">Glycoprotein</keyword>
<dbReference type="OrthoDB" id="823504at2759"/>
<dbReference type="AlphaFoldDB" id="T1KYK0"/>
<dbReference type="Proteomes" id="UP000015104">
    <property type="component" value="Unassembled WGS sequence"/>
</dbReference>
<evidence type="ECO:0000256" key="3">
    <source>
        <dbReference type="ARBA" id="ARBA00022559"/>
    </source>
</evidence>
<dbReference type="EMBL" id="CAEY01000714">
    <property type="status" value="NOT_ANNOTATED_CDS"/>
    <property type="molecule type" value="Genomic_DNA"/>
</dbReference>
<dbReference type="CDD" id="cd09823">
    <property type="entry name" value="peroxinectin_like"/>
    <property type="match status" value="1"/>
</dbReference>
<dbReference type="GO" id="GO:0020037">
    <property type="term" value="F:heme binding"/>
    <property type="evidence" value="ECO:0007669"/>
    <property type="project" value="InterPro"/>
</dbReference>
<name>T1KYK0_TETUR</name>
<comment type="subcellular location">
    <subcellularLocation>
        <location evidence="1">Secreted</location>
    </subcellularLocation>
</comment>
<dbReference type="eggNOG" id="KOG2408">
    <property type="taxonomic scope" value="Eukaryota"/>
</dbReference>
<evidence type="ECO:0000256" key="1">
    <source>
        <dbReference type="ARBA" id="ARBA00004613"/>
    </source>
</evidence>
<dbReference type="InterPro" id="IPR010255">
    <property type="entry name" value="Haem_peroxidase_sf"/>
</dbReference>
<evidence type="ECO:0000313" key="9">
    <source>
        <dbReference type="EnsemblMetazoa" id="tetur27g00970.1"/>
    </source>
</evidence>
<keyword evidence="2" id="KW-0964">Secreted</keyword>
<accession>T1KYK0</accession>
<dbReference type="InterPro" id="IPR037120">
    <property type="entry name" value="Haem_peroxidase_sf_animal"/>
</dbReference>
<dbReference type="Pfam" id="PF03098">
    <property type="entry name" value="An_peroxidase"/>
    <property type="match status" value="1"/>
</dbReference>
<keyword evidence="4 8" id="KW-0732">Signal</keyword>
<evidence type="ECO:0000256" key="5">
    <source>
        <dbReference type="ARBA" id="ARBA00023180"/>
    </source>
</evidence>
<dbReference type="FunFam" id="1.10.640.10:FF:000003">
    <property type="entry name" value="chorion peroxidase"/>
    <property type="match status" value="1"/>
</dbReference>
<dbReference type="HOGENOM" id="CLU_006087_5_0_1"/>
<evidence type="ECO:0000256" key="7">
    <source>
        <dbReference type="SAM" id="MobiDB-lite"/>
    </source>
</evidence>
<dbReference type="GO" id="GO:0005576">
    <property type="term" value="C:extracellular region"/>
    <property type="evidence" value="ECO:0007669"/>
    <property type="project" value="UniProtKB-SubCell"/>
</dbReference>
<protein>
    <recommendedName>
        <fullName evidence="11">Chorion peroxidase</fullName>
    </recommendedName>
</protein>
<feature type="binding site" description="axial binding residue" evidence="6">
    <location>
        <position position="565"/>
    </location>
    <ligand>
        <name>heme b</name>
        <dbReference type="ChEBI" id="CHEBI:60344"/>
    </ligand>
    <ligandPart>
        <name>Fe</name>
        <dbReference type="ChEBI" id="CHEBI:18248"/>
    </ligandPart>
</feature>
<keyword evidence="6" id="KW-0479">Metal-binding</keyword>
<dbReference type="SUPFAM" id="SSF48113">
    <property type="entry name" value="Heme-dependent peroxidases"/>
    <property type="match status" value="1"/>
</dbReference>
<reference evidence="9" key="2">
    <citation type="submission" date="2015-06" db="UniProtKB">
        <authorList>
            <consortium name="EnsemblMetazoa"/>
        </authorList>
    </citation>
    <scope>IDENTIFICATION</scope>
</reference>
<dbReference type="PANTHER" id="PTHR11475">
    <property type="entry name" value="OXIDASE/PEROXIDASE"/>
    <property type="match status" value="1"/>
</dbReference>
<reference evidence="10" key="1">
    <citation type="submission" date="2011-08" db="EMBL/GenBank/DDBJ databases">
        <authorList>
            <person name="Rombauts S."/>
        </authorList>
    </citation>
    <scope>NUCLEOTIDE SEQUENCE</scope>
    <source>
        <strain evidence="10">London</strain>
    </source>
</reference>